<dbReference type="InterPro" id="IPR051449">
    <property type="entry name" value="ABC-2_transporter_component"/>
</dbReference>
<proteinExistence type="inferred from homology"/>
<protein>
    <submittedName>
        <fullName evidence="10">ABC-2 type transport system permease protein</fullName>
    </submittedName>
</protein>
<dbReference type="InterPro" id="IPR013525">
    <property type="entry name" value="ABC2_TM"/>
</dbReference>
<dbReference type="PROSITE" id="PS51012">
    <property type="entry name" value="ABC_TM2"/>
    <property type="match status" value="1"/>
</dbReference>
<dbReference type="PANTHER" id="PTHR30294:SF46">
    <property type="entry name" value="ABC TRANSPORTER PERMEASE"/>
    <property type="match status" value="1"/>
</dbReference>
<evidence type="ECO:0000256" key="2">
    <source>
        <dbReference type="ARBA" id="ARBA00007783"/>
    </source>
</evidence>
<feature type="transmembrane region" description="Helical" evidence="8">
    <location>
        <begin position="20"/>
        <end position="39"/>
    </location>
</feature>
<comment type="subcellular location">
    <subcellularLocation>
        <location evidence="1">Cell membrane</location>
        <topology evidence="1">Multi-pass membrane protein</topology>
    </subcellularLocation>
</comment>
<keyword evidence="4" id="KW-1003">Cell membrane</keyword>
<dbReference type="AlphaFoldDB" id="A0A3D9G116"/>
<evidence type="ECO:0000256" key="8">
    <source>
        <dbReference type="SAM" id="Phobius"/>
    </source>
</evidence>
<keyword evidence="6 8" id="KW-1133">Transmembrane helix</keyword>
<feature type="domain" description="ABC transmembrane type-2" evidence="9">
    <location>
        <begin position="129"/>
        <end position="379"/>
    </location>
</feature>
<gene>
    <name evidence="10" type="ORF">BD847_0843</name>
</gene>
<evidence type="ECO:0000256" key="6">
    <source>
        <dbReference type="ARBA" id="ARBA00022989"/>
    </source>
</evidence>
<comment type="similarity">
    <text evidence="2">Belongs to the ABC-2 integral membrane protein family.</text>
</comment>
<feature type="transmembrane region" description="Helical" evidence="8">
    <location>
        <begin position="301"/>
        <end position="320"/>
    </location>
</feature>
<evidence type="ECO:0000256" key="7">
    <source>
        <dbReference type="ARBA" id="ARBA00023136"/>
    </source>
</evidence>
<name>A0A3D9G116_9FLAO</name>
<evidence type="ECO:0000256" key="3">
    <source>
        <dbReference type="ARBA" id="ARBA00022448"/>
    </source>
</evidence>
<evidence type="ECO:0000256" key="5">
    <source>
        <dbReference type="ARBA" id="ARBA00022692"/>
    </source>
</evidence>
<keyword evidence="11" id="KW-1185">Reference proteome</keyword>
<accession>A0A3D9G116</accession>
<dbReference type="GO" id="GO:0140359">
    <property type="term" value="F:ABC-type transporter activity"/>
    <property type="evidence" value="ECO:0007669"/>
    <property type="project" value="InterPro"/>
</dbReference>
<dbReference type="GO" id="GO:0005886">
    <property type="term" value="C:plasma membrane"/>
    <property type="evidence" value="ECO:0007669"/>
    <property type="project" value="UniProtKB-SubCell"/>
</dbReference>
<keyword evidence="3" id="KW-0813">Transport</keyword>
<evidence type="ECO:0000313" key="11">
    <source>
        <dbReference type="Proteomes" id="UP000257004"/>
    </source>
</evidence>
<dbReference type="InterPro" id="IPR047817">
    <property type="entry name" value="ABC2_TM_bact-type"/>
</dbReference>
<dbReference type="OrthoDB" id="9811522at2"/>
<dbReference type="Pfam" id="PF12698">
    <property type="entry name" value="ABC2_membrane_3"/>
    <property type="match status" value="1"/>
</dbReference>
<evidence type="ECO:0000256" key="4">
    <source>
        <dbReference type="ARBA" id="ARBA00022475"/>
    </source>
</evidence>
<evidence type="ECO:0000256" key="1">
    <source>
        <dbReference type="ARBA" id="ARBA00004651"/>
    </source>
</evidence>
<feature type="transmembrane region" description="Helical" evidence="8">
    <location>
        <begin position="358"/>
        <end position="376"/>
    </location>
</feature>
<feature type="transmembrane region" description="Helical" evidence="8">
    <location>
        <begin position="270"/>
        <end position="289"/>
    </location>
</feature>
<feature type="transmembrane region" description="Helical" evidence="8">
    <location>
        <begin position="228"/>
        <end position="258"/>
    </location>
</feature>
<feature type="transmembrane region" description="Helical" evidence="8">
    <location>
        <begin position="186"/>
        <end position="208"/>
    </location>
</feature>
<keyword evidence="7 8" id="KW-0472">Membrane</keyword>
<dbReference type="Proteomes" id="UP000257004">
    <property type="component" value="Unassembled WGS sequence"/>
</dbReference>
<keyword evidence="5 8" id="KW-0812">Transmembrane</keyword>
<organism evidence="10 11">
    <name type="scientific">Flavobacterium cutihirudinis</name>
    <dbReference type="NCBI Taxonomy" id="1265740"/>
    <lineage>
        <taxon>Bacteria</taxon>
        <taxon>Pseudomonadati</taxon>
        <taxon>Bacteroidota</taxon>
        <taxon>Flavobacteriia</taxon>
        <taxon>Flavobacteriales</taxon>
        <taxon>Flavobacteriaceae</taxon>
        <taxon>Flavobacterium</taxon>
    </lineage>
</organism>
<dbReference type="EMBL" id="QRDQ01000007">
    <property type="protein sequence ID" value="RED26915.1"/>
    <property type="molecule type" value="Genomic_DNA"/>
</dbReference>
<evidence type="ECO:0000259" key="9">
    <source>
        <dbReference type="PROSITE" id="PS51012"/>
    </source>
</evidence>
<reference evidence="10 11" key="1">
    <citation type="submission" date="2018-07" db="EMBL/GenBank/DDBJ databases">
        <title>Genomic Encyclopedia of Archaeal and Bacterial Type Strains, Phase II (KMG-II): from individual species to whole genera.</title>
        <authorList>
            <person name="Goeker M."/>
        </authorList>
    </citation>
    <scope>NUCLEOTIDE SEQUENCE [LARGE SCALE GENOMIC DNA]</scope>
    <source>
        <strain evidence="10 11">DSM 25795</strain>
    </source>
</reference>
<feature type="transmembrane region" description="Helical" evidence="8">
    <location>
        <begin position="327"/>
        <end position="346"/>
    </location>
</feature>
<evidence type="ECO:0000313" key="10">
    <source>
        <dbReference type="EMBL" id="RED26915.1"/>
    </source>
</evidence>
<dbReference type="Gene3D" id="3.40.1710.10">
    <property type="entry name" value="abc type-2 transporter like domain"/>
    <property type="match status" value="1"/>
</dbReference>
<comment type="caution">
    <text evidence="10">The sequence shown here is derived from an EMBL/GenBank/DDBJ whole genome shotgun (WGS) entry which is preliminary data.</text>
</comment>
<sequence>MIFMLNIVIREWKRILSLKVFYLVMFGVPVALFFFYAFIYQKQDAKNLAFAIWDEDQSAISRELIFLLEQKETLQITRRVSSEAEVKKLIQEGKIMGAVHFPANLQKNIYSRHPSNVTLYTNAASLVPSKLVYKAVAEVIITGSTGVTLQKLVKTGMKSDQAMAIANPISLRTYQLYNPTYNYQEYLVPGLITVGMQMILIISSMLALNYEWITGTMHELYDSSKGSVVAVIIGKTLAHLAISWINFIIITGIIFTFFDIGVPAATGKFFVLYTMLSLACIGIGMFISALFKDVMLSGDVALFYTSPAFVFSGFTFPRWAMPWYDQYYALIMPYTSFLDGFFKVYYMNLPLKYAHGEVTKLLLFCVVMYPTAMLLFKRQFSSIKDEKETATIAD</sequence>
<dbReference type="PANTHER" id="PTHR30294">
    <property type="entry name" value="MEMBRANE COMPONENT OF ABC TRANSPORTER YHHJ-RELATED"/>
    <property type="match status" value="1"/>
</dbReference>